<name>A0A6G6GMS3_9FLAO</name>
<dbReference type="RefSeq" id="WP_164679836.1">
    <property type="nucleotide sequence ID" value="NZ_CP049057.1"/>
</dbReference>
<feature type="domain" description="PD-(D/E)XK endonuclease-like" evidence="1">
    <location>
        <begin position="635"/>
        <end position="901"/>
    </location>
</feature>
<dbReference type="Proteomes" id="UP000505306">
    <property type="component" value="Chromosome"/>
</dbReference>
<dbReference type="InterPro" id="IPR027417">
    <property type="entry name" value="P-loop_NTPase"/>
</dbReference>
<sequence>MLTFLEETLEHIQKTHQNLSDAVFILPSKRAGGFLKNYLRKTATSTQFLPKISSIEDLIQELSGLQIIDTTELLFKSYEVYKKTSSFKEKESFDQYAGWATTLLNDFNEVDRHLVDTQQFFDYLGSIKALERWNVTSQKTHFLENYVTFWKSLPLFYENLKAYLIENGVAYQGLVYREAVVAIEHYLHVNAQQQHYFIGFNALNVAEQQIIQAFLENGNSEVYWDAERSFVEDAAHSASLFFRRYTKQWKYFQQNNPQFISENFSGRKHINFVACQKNVSQLKYVGELLAKFSEEKLKNTAIVLADETLLLPLLHSLPQNVIHVNVTMGASLKTFPVTVFFESLLAVQSKNNSTYYYKDILKIIGHPVASKLIVSKKIIAAISEENRSHYSLAQLLDIVEQQDKEIVTTLFNSFDDSPKKALVACEFLLQKLKGVIEKRSLENVVLFELHGIFTNLQSLEAKFDHLASLGALQELFLELIATTTIDFKGDAYEGLQVMGVLETRVLDFENVVLLSVNEGILPAGKSNSSYITYDLKKQFNLPLFTEKDAIYTYHFYHMLHRAKEVTMCYTNTSEGLNSGEKSRFLLQLEIEKQAQHVHSKFQVSPSLTFSSESLKTISKTESVQKRLQAIAAKGFSPSALTSYIRNPIDFYYQKVLGIKELDEVEETVAYNTLGTVVHDTLQHLYEPYCGTELSLEILKKLKSLASTEVAKQFSKSFSGGDISKGKNLIIFEVAKRYVHNLISLDESDLQSGNTIKIEHIESNLRVQLPISELSFPVHIHGKVDRVDSFNGQLRIIDYKTGSVHQGDLELVDWSTLNQDYKFSKAFQVLTYALMLHENHGFTSTQGGIISFKNMQGGFLKFCTKDSSRTKNYNITEDTLLLFKEELKNLILEICNLDTPFTEKEID</sequence>
<reference evidence="2 3" key="1">
    <citation type="submission" date="2020-02" db="EMBL/GenBank/DDBJ databases">
        <title>Complete genome sequence of Flavobacteriaceae bacterium.</title>
        <authorList>
            <person name="Kim S.-J."/>
            <person name="Kim Y.-S."/>
            <person name="Kim K.-H."/>
        </authorList>
    </citation>
    <scope>NUCLEOTIDE SEQUENCE [LARGE SCALE GENOMIC DNA]</scope>
    <source>
        <strain evidence="2 3">RR4-40</strain>
    </source>
</reference>
<dbReference type="Gene3D" id="3.90.320.10">
    <property type="match status" value="1"/>
</dbReference>
<dbReference type="EMBL" id="CP049057">
    <property type="protein sequence ID" value="QIE59824.1"/>
    <property type="molecule type" value="Genomic_DNA"/>
</dbReference>
<evidence type="ECO:0000313" key="2">
    <source>
        <dbReference type="EMBL" id="QIE59824.1"/>
    </source>
</evidence>
<dbReference type="AlphaFoldDB" id="A0A6G6GMS3"/>
<gene>
    <name evidence="2" type="ORF">G5B37_09675</name>
</gene>
<dbReference type="InterPro" id="IPR011335">
    <property type="entry name" value="Restrct_endonuc-II-like"/>
</dbReference>
<organism evidence="2 3">
    <name type="scientific">Rasiella rasia</name>
    <dbReference type="NCBI Taxonomy" id="2744027"/>
    <lineage>
        <taxon>Bacteria</taxon>
        <taxon>Pseudomonadati</taxon>
        <taxon>Bacteroidota</taxon>
        <taxon>Flavobacteriia</taxon>
        <taxon>Flavobacteriales</taxon>
        <taxon>Flavobacteriaceae</taxon>
        <taxon>Rasiella</taxon>
    </lineage>
</organism>
<accession>A0A6G6GMS3</accession>
<proteinExistence type="predicted"/>
<dbReference type="InterPro" id="IPR011604">
    <property type="entry name" value="PDDEXK-like_dom_sf"/>
</dbReference>
<evidence type="ECO:0000259" key="1">
    <source>
        <dbReference type="Pfam" id="PF12705"/>
    </source>
</evidence>
<dbReference type="Pfam" id="PF12705">
    <property type="entry name" value="PDDEXK_1"/>
    <property type="match status" value="1"/>
</dbReference>
<dbReference type="SUPFAM" id="SSF52540">
    <property type="entry name" value="P-loop containing nucleoside triphosphate hydrolases"/>
    <property type="match status" value="1"/>
</dbReference>
<protein>
    <submittedName>
        <fullName evidence="2">PD-(D/E)XK nuclease family protein</fullName>
    </submittedName>
</protein>
<keyword evidence="3" id="KW-1185">Reference proteome</keyword>
<evidence type="ECO:0000313" key="3">
    <source>
        <dbReference type="Proteomes" id="UP000505306"/>
    </source>
</evidence>
<dbReference type="InterPro" id="IPR038726">
    <property type="entry name" value="PDDEXK_AddAB-type"/>
</dbReference>
<dbReference type="KEGG" id="mgel:G5B37_09675"/>
<dbReference type="SUPFAM" id="SSF52980">
    <property type="entry name" value="Restriction endonuclease-like"/>
    <property type="match status" value="1"/>
</dbReference>